<dbReference type="InterPro" id="IPR050998">
    <property type="entry name" value="FOXP"/>
</dbReference>
<dbReference type="AlphaFoldDB" id="A0A3B3D5Y2"/>
<organism evidence="13 14">
    <name type="scientific">Oryzias melastigma</name>
    <name type="common">Marine medaka</name>
    <dbReference type="NCBI Taxonomy" id="30732"/>
    <lineage>
        <taxon>Eukaryota</taxon>
        <taxon>Metazoa</taxon>
        <taxon>Chordata</taxon>
        <taxon>Craniata</taxon>
        <taxon>Vertebrata</taxon>
        <taxon>Euteleostomi</taxon>
        <taxon>Actinopterygii</taxon>
        <taxon>Neopterygii</taxon>
        <taxon>Teleostei</taxon>
        <taxon>Neoteleostei</taxon>
        <taxon>Acanthomorphata</taxon>
        <taxon>Ovalentaria</taxon>
        <taxon>Atherinomorphae</taxon>
        <taxon>Beloniformes</taxon>
        <taxon>Adrianichthyidae</taxon>
        <taxon>Oryziinae</taxon>
        <taxon>Oryzias</taxon>
    </lineage>
</organism>
<dbReference type="Ensembl" id="ENSOMET00000006954.1">
    <property type="protein sequence ID" value="ENSOMEP00000025508.1"/>
    <property type="gene ID" value="ENSOMEG00000006771.1"/>
</dbReference>
<evidence type="ECO:0000256" key="6">
    <source>
        <dbReference type="ARBA" id="ARBA00023015"/>
    </source>
</evidence>
<dbReference type="Pfam" id="PF16159">
    <property type="entry name" value="FOXP-CC"/>
    <property type="match status" value="1"/>
</dbReference>
<dbReference type="PANTHER" id="PTHR45796:SF2">
    <property type="entry name" value="FORKHEAD BOX P3"/>
    <property type="match status" value="1"/>
</dbReference>
<keyword evidence="9 10" id="KW-0539">Nucleus</keyword>
<name>A0A3B3D5Y2_ORYME</name>
<keyword evidence="6" id="KW-0805">Transcription regulation</keyword>
<dbReference type="PANTHER" id="PTHR45796">
    <property type="entry name" value="FORKHEAD BOX P, ISOFORM C"/>
    <property type="match status" value="1"/>
</dbReference>
<feature type="DNA-binding region" description="Fork-head" evidence="10">
    <location>
        <begin position="279"/>
        <end position="365"/>
    </location>
</feature>
<dbReference type="InterPro" id="IPR036388">
    <property type="entry name" value="WH-like_DNA-bd_sf"/>
</dbReference>
<reference evidence="13" key="2">
    <citation type="submission" date="2025-09" db="UniProtKB">
        <authorList>
            <consortium name="Ensembl"/>
        </authorList>
    </citation>
    <scope>IDENTIFICATION</scope>
</reference>
<keyword evidence="5" id="KW-0862">Zinc</keyword>
<dbReference type="InterPro" id="IPR001766">
    <property type="entry name" value="Fork_head_dom"/>
</dbReference>
<keyword evidence="7 10" id="KW-0238">DNA-binding</keyword>
<dbReference type="PaxDb" id="30732-ENSOMEP00000025508"/>
<dbReference type="InterPro" id="IPR036390">
    <property type="entry name" value="WH_DNA-bd_sf"/>
</dbReference>
<dbReference type="STRING" id="30732.ENSOMEP00000025508"/>
<dbReference type="OMA" id="YMERQLV"/>
<dbReference type="InterPro" id="IPR032354">
    <property type="entry name" value="FOXP-CC"/>
</dbReference>
<dbReference type="Gene3D" id="1.10.10.10">
    <property type="entry name" value="Winged helix-like DNA-binding domain superfamily/Winged helix DNA-binding domain"/>
    <property type="match status" value="1"/>
</dbReference>
<evidence type="ECO:0000313" key="13">
    <source>
        <dbReference type="Ensembl" id="ENSOMEP00000025508.1"/>
    </source>
</evidence>
<evidence type="ECO:0000313" key="14">
    <source>
        <dbReference type="Proteomes" id="UP000261560"/>
    </source>
</evidence>
<feature type="region of interest" description="Disordered" evidence="11">
    <location>
        <begin position="107"/>
        <end position="134"/>
    </location>
</feature>
<dbReference type="InterPro" id="IPR047413">
    <property type="entry name" value="FH_FOXP3"/>
</dbReference>
<sequence length="383" mass="44056">MESGSNCPVWSPFNGAHVAHNKEMQKHAQQLVCLLDEQQTRQPPPQTNNAVSPHISGSQVCNMYINTTQQGWRRDFQSASNLQFHCCPLQPGSAESRAAIAVCKEEAETNHSPSSSSPRSNLHLPLRGDDPQTSSVEARLHDGLFPARLQLSCLCKVPGIRHLHSDHRHEDRGIAQFRVQQDIVQYMERQLALEKQKLVAMQLHLSEQKYSELRAASGGSYSLPLFLHQPNGANEGRTHYRDVKQLEELAQHGFAIASSSHLQPDLVPSIEFYKYNNIRPPYTYAYLIRWSILESPDKQRTLNDIYNWFTSMFFYFRHNSATWKNAVRHNLSLHKCFVRVEGGKGAVWTVDEREYQRRKGQKYHRDCPSRWLPPFTHYYPEGP</sequence>
<evidence type="ECO:0000256" key="9">
    <source>
        <dbReference type="ARBA" id="ARBA00023242"/>
    </source>
</evidence>
<evidence type="ECO:0000256" key="4">
    <source>
        <dbReference type="ARBA" id="ARBA00022771"/>
    </source>
</evidence>
<dbReference type="GO" id="GO:0005634">
    <property type="term" value="C:nucleus"/>
    <property type="evidence" value="ECO:0007669"/>
    <property type="project" value="UniProtKB-SubCell"/>
</dbReference>
<proteinExistence type="predicted"/>
<dbReference type="SMART" id="SM00339">
    <property type="entry name" value="FH"/>
    <property type="match status" value="1"/>
</dbReference>
<dbReference type="Gene3D" id="1.20.5.340">
    <property type="match status" value="1"/>
</dbReference>
<keyword evidence="2" id="KW-0678">Repressor</keyword>
<keyword evidence="4" id="KW-0863">Zinc-finger</keyword>
<dbReference type="InterPro" id="IPR030456">
    <property type="entry name" value="TF_fork_head_CS_2"/>
</dbReference>
<accession>A0A3B3D5Y2</accession>
<dbReference type="GO" id="GO:0001227">
    <property type="term" value="F:DNA-binding transcription repressor activity, RNA polymerase II-specific"/>
    <property type="evidence" value="ECO:0007669"/>
    <property type="project" value="TreeGrafter"/>
</dbReference>
<evidence type="ECO:0000256" key="8">
    <source>
        <dbReference type="ARBA" id="ARBA00023163"/>
    </source>
</evidence>
<evidence type="ECO:0000256" key="11">
    <source>
        <dbReference type="SAM" id="MobiDB-lite"/>
    </source>
</evidence>
<dbReference type="PROSITE" id="PS50039">
    <property type="entry name" value="FORK_HEAD_3"/>
    <property type="match status" value="1"/>
</dbReference>
<dbReference type="GO" id="GO:0008270">
    <property type="term" value="F:zinc ion binding"/>
    <property type="evidence" value="ECO:0007669"/>
    <property type="project" value="UniProtKB-KW"/>
</dbReference>
<dbReference type="GO" id="GO:0000978">
    <property type="term" value="F:RNA polymerase II cis-regulatory region sequence-specific DNA binding"/>
    <property type="evidence" value="ECO:0007669"/>
    <property type="project" value="TreeGrafter"/>
</dbReference>
<evidence type="ECO:0000256" key="7">
    <source>
        <dbReference type="ARBA" id="ARBA00023125"/>
    </source>
</evidence>
<dbReference type="GeneTree" id="ENSGT00940000165955"/>
<dbReference type="PROSITE" id="PS00658">
    <property type="entry name" value="FORK_HEAD_2"/>
    <property type="match status" value="1"/>
</dbReference>
<keyword evidence="3" id="KW-0479">Metal-binding</keyword>
<keyword evidence="8" id="KW-0804">Transcription</keyword>
<reference evidence="13" key="1">
    <citation type="submission" date="2025-08" db="UniProtKB">
        <authorList>
            <consortium name="Ensembl"/>
        </authorList>
    </citation>
    <scope>IDENTIFICATION</scope>
</reference>
<evidence type="ECO:0000259" key="12">
    <source>
        <dbReference type="PROSITE" id="PS50039"/>
    </source>
</evidence>
<feature type="compositionally biased region" description="Low complexity" evidence="11">
    <location>
        <begin position="110"/>
        <end position="125"/>
    </location>
</feature>
<evidence type="ECO:0000256" key="5">
    <source>
        <dbReference type="ARBA" id="ARBA00022833"/>
    </source>
</evidence>
<evidence type="ECO:0000256" key="10">
    <source>
        <dbReference type="PROSITE-ProRule" id="PRU00089"/>
    </source>
</evidence>
<keyword evidence="14" id="KW-1185">Reference proteome</keyword>
<evidence type="ECO:0000256" key="2">
    <source>
        <dbReference type="ARBA" id="ARBA00022491"/>
    </source>
</evidence>
<dbReference type="Pfam" id="PF00250">
    <property type="entry name" value="Forkhead"/>
    <property type="match status" value="1"/>
</dbReference>
<protein>
    <recommendedName>
        <fullName evidence="12">Fork-head domain-containing protein</fullName>
    </recommendedName>
</protein>
<dbReference type="Proteomes" id="UP000261560">
    <property type="component" value="Unplaced"/>
</dbReference>
<dbReference type="CDD" id="cd20066">
    <property type="entry name" value="FH_FOXP3"/>
    <property type="match status" value="1"/>
</dbReference>
<comment type="subcellular location">
    <subcellularLocation>
        <location evidence="1 10">Nucleus</location>
    </subcellularLocation>
</comment>
<feature type="domain" description="Fork-head" evidence="12">
    <location>
        <begin position="279"/>
        <end position="365"/>
    </location>
</feature>
<dbReference type="SUPFAM" id="SSF46785">
    <property type="entry name" value="Winged helix' DNA-binding domain"/>
    <property type="match status" value="1"/>
</dbReference>
<dbReference type="PRINTS" id="PR00053">
    <property type="entry name" value="FORKHEAD"/>
</dbReference>
<dbReference type="FunFam" id="1.10.10.10:FF:000010">
    <property type="entry name" value="Forkhead box P2 isoform B"/>
    <property type="match status" value="1"/>
</dbReference>
<evidence type="ECO:0000256" key="1">
    <source>
        <dbReference type="ARBA" id="ARBA00004123"/>
    </source>
</evidence>
<evidence type="ECO:0000256" key="3">
    <source>
        <dbReference type="ARBA" id="ARBA00022723"/>
    </source>
</evidence>